<dbReference type="Pfam" id="PF01497">
    <property type="entry name" value="Peripla_BP_2"/>
    <property type="match status" value="1"/>
</dbReference>
<name>A0A2S7ZR33_9FIRM</name>
<dbReference type="PANTHER" id="PTHR30535:SF34">
    <property type="entry name" value="MOLYBDATE-BINDING PROTEIN MOLA"/>
    <property type="match status" value="1"/>
</dbReference>
<dbReference type="STRING" id="1110546.GCA_001078375_00161"/>
<feature type="transmembrane region" description="Helical" evidence="3">
    <location>
        <begin position="6"/>
        <end position="25"/>
    </location>
</feature>
<evidence type="ECO:0000313" key="5">
    <source>
        <dbReference type="EMBL" id="PQL25721.1"/>
    </source>
</evidence>
<dbReference type="GO" id="GO:0071281">
    <property type="term" value="P:cellular response to iron ion"/>
    <property type="evidence" value="ECO:0007669"/>
    <property type="project" value="TreeGrafter"/>
</dbReference>
<dbReference type="EMBL" id="PPDF01000005">
    <property type="protein sequence ID" value="PQL25721.1"/>
    <property type="molecule type" value="Genomic_DNA"/>
</dbReference>
<dbReference type="InterPro" id="IPR002491">
    <property type="entry name" value="ABC_transptr_periplasmic_BD"/>
</dbReference>
<dbReference type="NCBIfam" id="NF038402">
    <property type="entry name" value="TroA_like"/>
    <property type="match status" value="1"/>
</dbReference>
<dbReference type="InterPro" id="IPR054828">
    <property type="entry name" value="Vit_B12_bind_prot"/>
</dbReference>
<dbReference type="RefSeq" id="WP_105092437.1">
    <property type="nucleotide sequence ID" value="NZ_PPDF01000005.1"/>
</dbReference>
<dbReference type="PANTHER" id="PTHR30535">
    <property type="entry name" value="VITAMIN B12-BINDING PROTEIN"/>
    <property type="match status" value="1"/>
</dbReference>
<dbReference type="Gene3D" id="3.40.50.1980">
    <property type="entry name" value="Nitrogenase molybdenum iron protein domain"/>
    <property type="match status" value="2"/>
</dbReference>
<dbReference type="SUPFAM" id="SSF53807">
    <property type="entry name" value="Helical backbone' metal receptor"/>
    <property type="match status" value="1"/>
</dbReference>
<feature type="domain" description="Fe/B12 periplasmic-binding" evidence="4">
    <location>
        <begin position="64"/>
        <end position="316"/>
    </location>
</feature>
<reference evidence="5 6" key="1">
    <citation type="submission" date="2018-01" db="EMBL/GenBank/DDBJ databases">
        <title>Draft genome sequences of clinical isolates and type strains of oral Veillonella including Veillonella infantum sp., nov.</title>
        <authorList>
            <person name="Mashima I."/>
            <person name="Liao Y.-C."/>
            <person name="Sabharwal A."/>
            <person name="Haase E.M."/>
            <person name="Nakazawa F."/>
            <person name="Scannapieco F.A."/>
        </authorList>
    </citation>
    <scope>NUCLEOTIDE SEQUENCE [LARGE SCALE GENOMIC DNA]</scope>
    <source>
        <strain evidence="5 6">Y6</strain>
    </source>
</reference>
<evidence type="ECO:0000259" key="4">
    <source>
        <dbReference type="PROSITE" id="PS50983"/>
    </source>
</evidence>
<dbReference type="Proteomes" id="UP000238877">
    <property type="component" value="Unassembled WGS sequence"/>
</dbReference>
<comment type="similarity">
    <text evidence="1">Belongs to the bacterial solute-binding protein 8 family.</text>
</comment>
<accession>A0A2S7ZR33</accession>
<keyword evidence="3" id="KW-0812">Transmembrane</keyword>
<keyword evidence="3" id="KW-0472">Membrane</keyword>
<dbReference type="PROSITE" id="PS50983">
    <property type="entry name" value="FE_B12_PBP"/>
    <property type="match status" value="1"/>
</dbReference>
<organism evidence="5 6">
    <name type="scientific">Veillonella tobetsuensis</name>
    <dbReference type="NCBI Taxonomy" id="1110546"/>
    <lineage>
        <taxon>Bacteria</taxon>
        <taxon>Bacillati</taxon>
        <taxon>Bacillota</taxon>
        <taxon>Negativicutes</taxon>
        <taxon>Veillonellales</taxon>
        <taxon>Veillonellaceae</taxon>
        <taxon>Veillonella</taxon>
    </lineage>
</organism>
<evidence type="ECO:0000256" key="1">
    <source>
        <dbReference type="ARBA" id="ARBA00008814"/>
    </source>
</evidence>
<keyword evidence="2" id="KW-0732">Signal</keyword>
<keyword evidence="3" id="KW-1133">Transmembrane helix</keyword>
<dbReference type="InterPro" id="IPR050902">
    <property type="entry name" value="ABC_Transporter_SBP"/>
</dbReference>
<evidence type="ECO:0000256" key="2">
    <source>
        <dbReference type="ARBA" id="ARBA00022729"/>
    </source>
</evidence>
<evidence type="ECO:0000313" key="6">
    <source>
        <dbReference type="Proteomes" id="UP000238877"/>
    </source>
</evidence>
<proteinExistence type="inferred from homology"/>
<comment type="caution">
    <text evidence="5">The sequence shown here is derived from an EMBL/GenBank/DDBJ whole genome shotgun (WGS) entry which is preliminary data.</text>
</comment>
<protein>
    <submittedName>
        <fullName evidence="5">ABC transporter substrate-binding protein</fullName>
    </submittedName>
</protein>
<gene>
    <name evidence="5" type="ORF">VTHSUH11_01875</name>
</gene>
<sequence length="316" mass="34755">MQLRRLMIFLTICIVGLVIAALGMYHSWQDFKSGGIWGLLTSKGHYSMVDGTSETVMLDHKAERIVAVGPNAADLVSELAGDSVVASTEAPYQVTNTVKQRVAPNVNAIAALKPDIVIIEDANGSTELVRPLRDKGIKVALLRAPETVKDVEDQTRNVGRLLGRKDKAESLIGTMMNYIRDTESLRFARRDEPKKTVAVYNQNGLYGKSKTLVADMLTYVVVDNAAIKSGVRLTDYGTKADLIKADPDVIIVPMDTRAPDYNRDAVYASYYNDPALANLKAIKNKKIAIVSNESMLAKTYHVGRGIYSMAQVVYER</sequence>
<evidence type="ECO:0000256" key="3">
    <source>
        <dbReference type="SAM" id="Phobius"/>
    </source>
</evidence>
<dbReference type="AlphaFoldDB" id="A0A2S7ZR33"/>